<keyword evidence="2" id="KW-1185">Reference proteome</keyword>
<comment type="caution">
    <text evidence="1">The sequence shown here is derived from an EMBL/GenBank/DDBJ whole genome shotgun (WGS) entry which is preliminary data.</text>
</comment>
<dbReference type="EMBL" id="JBHSGP010000005">
    <property type="protein sequence ID" value="MFC4721193.1"/>
    <property type="molecule type" value="Genomic_DNA"/>
</dbReference>
<dbReference type="Gene3D" id="3.40.50.150">
    <property type="entry name" value="Vaccinia Virus protein VP39"/>
    <property type="match status" value="1"/>
</dbReference>
<evidence type="ECO:0000313" key="2">
    <source>
        <dbReference type="Proteomes" id="UP001595953"/>
    </source>
</evidence>
<gene>
    <name evidence="1" type="ORF">ACFO5O_02585</name>
</gene>
<dbReference type="InterPro" id="IPR029063">
    <property type="entry name" value="SAM-dependent_MTases_sf"/>
</dbReference>
<proteinExistence type="predicted"/>
<protein>
    <recommendedName>
        <fullName evidence="3">Methyltransferase domain-containing protein</fullName>
    </recommendedName>
</protein>
<evidence type="ECO:0000313" key="1">
    <source>
        <dbReference type="EMBL" id="MFC4721193.1"/>
    </source>
</evidence>
<dbReference type="RefSeq" id="WP_387960667.1">
    <property type="nucleotide sequence ID" value="NZ_JBHSGP010000005.1"/>
</dbReference>
<accession>A0ABV9N2J7</accession>
<reference evidence="2" key="1">
    <citation type="journal article" date="2019" name="Int. J. Syst. Evol. Microbiol.">
        <title>The Global Catalogue of Microorganisms (GCM) 10K type strain sequencing project: providing services to taxonomists for standard genome sequencing and annotation.</title>
        <authorList>
            <consortium name="The Broad Institute Genomics Platform"/>
            <consortium name="The Broad Institute Genome Sequencing Center for Infectious Disease"/>
            <person name="Wu L."/>
            <person name="Ma J."/>
        </authorList>
    </citation>
    <scope>NUCLEOTIDE SEQUENCE [LARGE SCALE GENOMIC DNA]</scope>
    <source>
        <strain evidence="2">CCUG 63682</strain>
    </source>
</reference>
<dbReference type="Proteomes" id="UP001595953">
    <property type="component" value="Unassembled WGS sequence"/>
</dbReference>
<evidence type="ECO:0008006" key="3">
    <source>
        <dbReference type="Google" id="ProtNLM"/>
    </source>
</evidence>
<name>A0ABV9N2J7_9FLAO</name>
<dbReference type="SUPFAM" id="SSF53335">
    <property type="entry name" value="S-adenosyl-L-methionine-dependent methyltransferases"/>
    <property type="match status" value="1"/>
</dbReference>
<organism evidence="1 2">
    <name type="scientific">Geojedonia litorea</name>
    <dbReference type="NCBI Taxonomy" id="1268269"/>
    <lineage>
        <taxon>Bacteria</taxon>
        <taxon>Pseudomonadati</taxon>
        <taxon>Bacteroidota</taxon>
        <taxon>Flavobacteriia</taxon>
        <taxon>Flavobacteriales</taxon>
        <taxon>Flavobacteriaceae</taxon>
        <taxon>Geojedonia</taxon>
    </lineage>
</organism>
<sequence>MGFDINGLRLLVNAKKLGVNFEKTITIGRQGLYLESSEIKKIIEEAKLVNDGDEISFKRFDFAESFLNLLGAKVTDSIDASNHEGATYIYDLNLPLPNNFDSKYSLVIDGGTLEHIFNFPIAIENCMKLVAKDGFYIGITPANNWFGHGFYQFSPELYYRIFSPDNGFKIIKMYFFIDRKKSPIYEIRDPLELKHRVTMVNSFPSYLFVIAQKVEEKELFKKTPQQSDYEHVVWKGEDYKIHEETKKEIKFKLIKKIIPKFLKFKLYKLKRKMIKRKNKVTKLYNLYTKPTGISNSAFINKIDESEINN</sequence>